<evidence type="ECO:0000313" key="12">
    <source>
        <dbReference type="Proteomes" id="UP000230719"/>
    </source>
</evidence>
<proteinExistence type="predicted"/>
<feature type="transmembrane region" description="Helical" evidence="9">
    <location>
        <begin position="32"/>
        <end position="55"/>
    </location>
</feature>
<dbReference type="GO" id="GO:0009401">
    <property type="term" value="P:phosphoenolpyruvate-dependent sugar phosphotransferase system"/>
    <property type="evidence" value="ECO:0007669"/>
    <property type="project" value="UniProtKB-KW"/>
</dbReference>
<evidence type="ECO:0000256" key="8">
    <source>
        <dbReference type="ARBA" id="ARBA00023136"/>
    </source>
</evidence>
<keyword evidence="5" id="KW-0598">Phosphotransferase system</keyword>
<sequence>MRGVEMNDNIVKKKLGIFGKIMNVIQECMGPVIPMIMAGGLIKVLVIILVAFNIISDNSDTCVILSAIGDAPYYFLPFEVAVTAAIYFKIPILLSIATVGIMFSPKFLELFASEVFFVGIPVINVTYSYSVLPVILLVWIMNLLYNWIKKIMQDSLFNFLGNTVVLLISSLLAVLVIGPIGNLIAQAIRIFILQIQSMSQVSAEVFFAIIFPFLNMLGMQWPFILDAITHVGENGYESLIIISLLCVNISQGGACLASSFRIKDNKKKSECLGMGLTAIISGASEPATYSNFGYKRPMIAALIGSGVAGLYAGIIGIKAFSFVPPAFATVLIFMNSKYSINIIHAIITGFIALVVSFFVSYILGIEAQKKSN</sequence>
<organism evidence="11 12">
    <name type="scientific">Fusobacterium animalis</name>
    <dbReference type="NCBI Taxonomy" id="76859"/>
    <lineage>
        <taxon>Bacteria</taxon>
        <taxon>Fusobacteriati</taxon>
        <taxon>Fusobacteriota</taxon>
        <taxon>Fusobacteriia</taxon>
        <taxon>Fusobacteriales</taxon>
        <taxon>Fusobacteriaceae</taxon>
        <taxon>Fusobacterium</taxon>
    </lineage>
</organism>
<evidence type="ECO:0000256" key="5">
    <source>
        <dbReference type="ARBA" id="ARBA00022683"/>
    </source>
</evidence>
<evidence type="ECO:0000259" key="10">
    <source>
        <dbReference type="PROSITE" id="PS51103"/>
    </source>
</evidence>
<dbReference type="PANTHER" id="PTHR30175:SF1">
    <property type="entry name" value="PTS SYSTEM ARBUTIN-, CELLOBIOSE-, AND SALICIN-SPECIFIC EIIBC COMPONENT-RELATED"/>
    <property type="match status" value="1"/>
</dbReference>
<protein>
    <submittedName>
        <fullName evidence="11">PTS beta-glucoside transporter subunit IIC</fullName>
    </submittedName>
</protein>
<dbReference type="GO" id="GO:0015771">
    <property type="term" value="P:trehalose transport"/>
    <property type="evidence" value="ECO:0007669"/>
    <property type="project" value="TreeGrafter"/>
</dbReference>
<comment type="subcellular location">
    <subcellularLocation>
        <location evidence="1">Cell membrane</location>
        <topology evidence="1">Multi-pass membrane protein</topology>
    </subcellularLocation>
</comment>
<evidence type="ECO:0000256" key="6">
    <source>
        <dbReference type="ARBA" id="ARBA00022692"/>
    </source>
</evidence>
<evidence type="ECO:0000256" key="2">
    <source>
        <dbReference type="ARBA" id="ARBA00022448"/>
    </source>
</evidence>
<feature type="transmembrane region" description="Helical" evidence="9">
    <location>
        <begin position="299"/>
        <end position="322"/>
    </location>
</feature>
<dbReference type="PANTHER" id="PTHR30175">
    <property type="entry name" value="PHOSPHOTRANSFERASE SYSTEM TRANSPORT PROTEIN"/>
    <property type="match status" value="1"/>
</dbReference>
<keyword evidence="7 9" id="KW-1133">Transmembrane helix</keyword>
<dbReference type="Proteomes" id="UP000230719">
    <property type="component" value="Unassembled WGS sequence"/>
</dbReference>
<evidence type="ECO:0000256" key="3">
    <source>
        <dbReference type="ARBA" id="ARBA00022475"/>
    </source>
</evidence>
<dbReference type="InterPro" id="IPR013013">
    <property type="entry name" value="PTS_EIIC_1"/>
</dbReference>
<feature type="domain" description="PTS EIIC type-1" evidence="10">
    <location>
        <begin position="23"/>
        <end position="372"/>
    </location>
</feature>
<dbReference type="GO" id="GO:0008982">
    <property type="term" value="F:protein-N(PI)-phosphohistidine-sugar phosphotransferase activity"/>
    <property type="evidence" value="ECO:0007669"/>
    <property type="project" value="InterPro"/>
</dbReference>
<evidence type="ECO:0000256" key="1">
    <source>
        <dbReference type="ARBA" id="ARBA00004651"/>
    </source>
</evidence>
<evidence type="ECO:0000313" key="11">
    <source>
        <dbReference type="EMBL" id="PIM89943.1"/>
    </source>
</evidence>
<dbReference type="GO" id="GO:0090589">
    <property type="term" value="F:protein-phosphocysteine-trehalose phosphotransferase system transporter activity"/>
    <property type="evidence" value="ECO:0007669"/>
    <property type="project" value="TreeGrafter"/>
</dbReference>
<feature type="transmembrane region" description="Helical" evidence="9">
    <location>
        <begin position="342"/>
        <end position="363"/>
    </location>
</feature>
<name>A0A2G9FNF9_9FUSO</name>
<reference evidence="11 12" key="1">
    <citation type="submission" date="2017-08" db="EMBL/GenBank/DDBJ databases">
        <title>Analysis of Fusobacterium persistence and antibiotic response in human colorectal.</title>
        <authorList>
            <person name="Bullman S."/>
        </authorList>
    </citation>
    <scope>NUCLEOTIDE SEQUENCE [LARGE SCALE GENOMIC DNA]</scope>
    <source>
        <strain evidence="11 12">P2_CP</strain>
    </source>
</reference>
<dbReference type="InterPro" id="IPR050558">
    <property type="entry name" value="PTS_Sugar-Specific_Components"/>
</dbReference>
<dbReference type="Pfam" id="PF02378">
    <property type="entry name" value="PTS_EIIC"/>
    <property type="match status" value="1"/>
</dbReference>
<dbReference type="EMBL" id="NPND01000022">
    <property type="protein sequence ID" value="PIM89943.1"/>
    <property type="molecule type" value="Genomic_DNA"/>
</dbReference>
<dbReference type="PROSITE" id="PS51103">
    <property type="entry name" value="PTS_EIIC_TYPE_1"/>
    <property type="match status" value="1"/>
</dbReference>
<feature type="transmembrane region" description="Helical" evidence="9">
    <location>
        <begin position="75"/>
        <end position="103"/>
    </location>
</feature>
<keyword evidence="6 9" id="KW-0812">Transmembrane</keyword>
<feature type="transmembrane region" description="Helical" evidence="9">
    <location>
        <begin position="239"/>
        <end position="260"/>
    </location>
</feature>
<feature type="transmembrane region" description="Helical" evidence="9">
    <location>
        <begin position="160"/>
        <end position="184"/>
    </location>
</feature>
<feature type="transmembrane region" description="Helical" evidence="9">
    <location>
        <begin position="205"/>
        <end position="224"/>
    </location>
</feature>
<keyword evidence="2" id="KW-0813">Transport</keyword>
<dbReference type="AlphaFoldDB" id="A0A2G9FNF9"/>
<keyword evidence="8 9" id="KW-0472">Membrane</keyword>
<keyword evidence="3" id="KW-1003">Cell membrane</keyword>
<gene>
    <name evidence="11" type="ORF">CI114_07525</name>
</gene>
<dbReference type="GO" id="GO:0005886">
    <property type="term" value="C:plasma membrane"/>
    <property type="evidence" value="ECO:0007669"/>
    <property type="project" value="UniProtKB-SubCell"/>
</dbReference>
<dbReference type="InterPro" id="IPR003352">
    <property type="entry name" value="PTS_EIIC"/>
</dbReference>
<evidence type="ECO:0000256" key="7">
    <source>
        <dbReference type="ARBA" id="ARBA00022989"/>
    </source>
</evidence>
<evidence type="ECO:0000256" key="9">
    <source>
        <dbReference type="SAM" id="Phobius"/>
    </source>
</evidence>
<feature type="transmembrane region" description="Helical" evidence="9">
    <location>
        <begin position="115"/>
        <end position="140"/>
    </location>
</feature>
<accession>A0A2G9FNF9</accession>
<evidence type="ECO:0000256" key="4">
    <source>
        <dbReference type="ARBA" id="ARBA00022597"/>
    </source>
</evidence>
<keyword evidence="4" id="KW-0762">Sugar transport</keyword>
<comment type="caution">
    <text evidence="11">The sequence shown here is derived from an EMBL/GenBank/DDBJ whole genome shotgun (WGS) entry which is preliminary data.</text>
</comment>